<dbReference type="Proteomes" id="UP000593892">
    <property type="component" value="Chromosome"/>
</dbReference>
<keyword evidence="2" id="KW-1133">Transmembrane helix</keyword>
<proteinExistence type="predicted"/>
<organism evidence="3 4">
    <name type="scientific">Paludibaculum fermentans</name>
    <dbReference type="NCBI Taxonomy" id="1473598"/>
    <lineage>
        <taxon>Bacteria</taxon>
        <taxon>Pseudomonadati</taxon>
        <taxon>Acidobacteriota</taxon>
        <taxon>Terriglobia</taxon>
        <taxon>Bryobacterales</taxon>
        <taxon>Bryobacteraceae</taxon>
        <taxon>Paludibaculum</taxon>
    </lineage>
</organism>
<feature type="region of interest" description="Disordered" evidence="1">
    <location>
        <begin position="183"/>
        <end position="281"/>
    </location>
</feature>
<dbReference type="AlphaFoldDB" id="A0A7S7NQC1"/>
<feature type="transmembrane region" description="Helical" evidence="2">
    <location>
        <begin position="134"/>
        <end position="152"/>
    </location>
</feature>
<evidence type="ECO:0000256" key="1">
    <source>
        <dbReference type="SAM" id="MobiDB-lite"/>
    </source>
</evidence>
<accession>A0A7S7NQC1</accession>
<protein>
    <submittedName>
        <fullName evidence="3">Uncharacterized protein</fullName>
    </submittedName>
</protein>
<keyword evidence="2" id="KW-0472">Membrane</keyword>
<reference evidence="3 4" key="1">
    <citation type="submission" date="2020-10" db="EMBL/GenBank/DDBJ databases">
        <title>Complete genome sequence of Paludibaculum fermentans P105T, a facultatively anaerobic acidobacterium capable of dissimilatory Fe(III) reduction.</title>
        <authorList>
            <person name="Dedysh S.N."/>
            <person name="Beletsky A.V."/>
            <person name="Kulichevskaya I.S."/>
            <person name="Mardanov A.V."/>
            <person name="Ravin N.V."/>
        </authorList>
    </citation>
    <scope>NUCLEOTIDE SEQUENCE [LARGE SCALE GENOMIC DNA]</scope>
    <source>
        <strain evidence="3 4">P105</strain>
    </source>
</reference>
<dbReference type="RefSeq" id="WP_194449510.1">
    <property type="nucleotide sequence ID" value="NZ_CP063849.1"/>
</dbReference>
<name>A0A7S7NQC1_PALFE</name>
<feature type="transmembrane region" description="Helical" evidence="2">
    <location>
        <begin position="74"/>
        <end position="95"/>
    </location>
</feature>
<dbReference type="KEGG" id="pfer:IRI77_34750"/>
<feature type="transmembrane region" description="Helical" evidence="2">
    <location>
        <begin position="21"/>
        <end position="41"/>
    </location>
</feature>
<gene>
    <name evidence="3" type="ORF">IRI77_34750</name>
</gene>
<evidence type="ECO:0000313" key="3">
    <source>
        <dbReference type="EMBL" id="QOY87843.1"/>
    </source>
</evidence>
<evidence type="ECO:0000256" key="2">
    <source>
        <dbReference type="SAM" id="Phobius"/>
    </source>
</evidence>
<keyword evidence="4" id="KW-1185">Reference proteome</keyword>
<sequence length="281" mass="30024">MTQEPAGSYPPKGLSERSCRLLAGLDTGLAGAIVLVGWFLFHSWLTGEFWWAKLNVAGALFYGSSVYTMGFSRASLAGASLLLVLYTALGGLFGLIARPSGFTRNLLLGMLLAMTWHLLSQRYFWRRLDSFGPAYFPVLSTLPAHLIFGLSLSRFSSRFQRLALAFGDSEWVEDLLRNLHQEEAQPPAEPSPVFGPAGSSEVTDVAGPVEYTHETPEVSTIGPPEPVDAALRASTAPVAGEPAADPGTPLEASQQTASEAPPDQTKPPAGEESSPSVKSDC</sequence>
<evidence type="ECO:0000313" key="4">
    <source>
        <dbReference type="Proteomes" id="UP000593892"/>
    </source>
</evidence>
<keyword evidence="2" id="KW-0812">Transmembrane</keyword>
<feature type="transmembrane region" description="Helical" evidence="2">
    <location>
        <begin position="102"/>
        <end position="119"/>
    </location>
</feature>
<dbReference type="EMBL" id="CP063849">
    <property type="protein sequence ID" value="QOY87843.1"/>
    <property type="molecule type" value="Genomic_DNA"/>
</dbReference>